<evidence type="ECO:0000313" key="2">
    <source>
        <dbReference type="WBParaSite" id="ASIM_0001913301-mRNA-1"/>
    </source>
</evidence>
<organism evidence="2">
    <name type="scientific">Anisakis simplex</name>
    <name type="common">Herring worm</name>
    <dbReference type="NCBI Taxonomy" id="6269"/>
    <lineage>
        <taxon>Eukaryota</taxon>
        <taxon>Metazoa</taxon>
        <taxon>Ecdysozoa</taxon>
        <taxon>Nematoda</taxon>
        <taxon>Chromadorea</taxon>
        <taxon>Rhabditida</taxon>
        <taxon>Spirurina</taxon>
        <taxon>Ascaridomorpha</taxon>
        <taxon>Ascaridoidea</taxon>
        <taxon>Anisakidae</taxon>
        <taxon>Anisakis</taxon>
        <taxon>Anisakis simplex complex</taxon>
    </lineage>
</organism>
<feature type="compositionally biased region" description="Low complexity" evidence="1">
    <location>
        <begin position="284"/>
        <end position="312"/>
    </location>
</feature>
<feature type="compositionally biased region" description="Low complexity" evidence="1">
    <location>
        <begin position="187"/>
        <end position="200"/>
    </location>
</feature>
<feature type="region of interest" description="Disordered" evidence="1">
    <location>
        <begin position="537"/>
        <end position="558"/>
    </location>
</feature>
<dbReference type="AlphaFoldDB" id="A0A0M3KDT0"/>
<feature type="compositionally biased region" description="Basic residues" evidence="1">
    <location>
        <begin position="313"/>
        <end position="325"/>
    </location>
</feature>
<evidence type="ECO:0000256" key="1">
    <source>
        <dbReference type="SAM" id="MobiDB-lite"/>
    </source>
</evidence>
<feature type="region of interest" description="Disordered" evidence="1">
    <location>
        <begin position="570"/>
        <end position="593"/>
    </location>
</feature>
<dbReference type="WBParaSite" id="ASIM_0001913301-mRNA-1">
    <property type="protein sequence ID" value="ASIM_0001913301-mRNA-1"/>
    <property type="gene ID" value="ASIM_0001913301"/>
</dbReference>
<protein>
    <submittedName>
        <fullName evidence="2">Bromo domain-containing protein</fullName>
    </submittedName>
</protein>
<feature type="region of interest" description="Disordered" evidence="1">
    <location>
        <begin position="284"/>
        <end position="369"/>
    </location>
</feature>
<reference evidence="2" key="1">
    <citation type="submission" date="2017-02" db="UniProtKB">
        <authorList>
            <consortium name="WormBaseParasite"/>
        </authorList>
    </citation>
    <scope>IDENTIFICATION</scope>
</reference>
<feature type="compositionally biased region" description="Basic and acidic residues" evidence="1">
    <location>
        <begin position="175"/>
        <end position="184"/>
    </location>
</feature>
<name>A0A0M3KDT0_ANISI</name>
<sequence>LKLGCEHLKSCCPVAKLCEQWIAEKTITKALKQKHIEINRKTMECRTSIRQKMSSSGDIITNATTEDTQAVLEAKLEDIITDWADDASGDGGVLNKSNRSVRIRTNKLYPPSYDFTRRSSQRGNFSEILRQRLHGFASFVDEINDIVEKYKQKRKKMSKISKKITVRRRENFTDTDENVNKIDADSSESSTSTASSSSPSSHHKKHSSSLLKNLNIVSMIKKNGKFIPGFTPFLANVDYNFRSNIRLKPPTNTSTKLTVISEIHNPNDTTSNGDMEENSTSEYSFITSSGSDSDSASAFTSTSTSGSNSMKSTNKKHLLKLHKSSKSLVSKDGQKQSVETINLDRDEVSQNRKRNRHGEHAKSQRVNGIILKNSSEPASHINEVSQSFSFVKEETSSADGESSLTNGTSVHVSSVSSKSASKSNASSKSAAKSARSGLEIITNAIRLPVNNLIFNEAKGKHSAATKVDTSSTDDIQRTINDVKQKVLQHAATHKLARIRIEPAKVRRKLLYRGEGTAVVERKRRPVWTSTLLSSKNLRRSSTHHHHHNHRSQISTAADRLSLRKIGGTAEHHTKKKQREHLNQDHHQLQKQGG</sequence>
<accession>A0A0M3KDT0</accession>
<proteinExistence type="predicted"/>
<feature type="region of interest" description="Disordered" evidence="1">
    <location>
        <begin position="175"/>
        <end position="208"/>
    </location>
</feature>
<feature type="compositionally biased region" description="Basic residues" evidence="1">
    <location>
        <begin position="537"/>
        <end position="550"/>
    </location>
</feature>